<gene>
    <name evidence="2" type="ORF">EWF95_05265</name>
</gene>
<evidence type="ECO:0000256" key="1">
    <source>
        <dbReference type="SAM" id="MobiDB-lite"/>
    </source>
</evidence>
<protein>
    <submittedName>
        <fullName evidence="2">Uncharacterized protein</fullName>
    </submittedName>
</protein>
<evidence type="ECO:0000313" key="3">
    <source>
        <dbReference type="Proteomes" id="UP000315385"/>
    </source>
</evidence>
<proteinExistence type="predicted"/>
<feature type="compositionally biased region" description="Low complexity" evidence="1">
    <location>
        <begin position="301"/>
        <end position="319"/>
    </location>
</feature>
<dbReference type="RefSeq" id="WP_142442982.1">
    <property type="nucleotide sequence ID" value="NZ_SESI01000001.1"/>
</dbReference>
<feature type="compositionally biased region" description="Gly residues" evidence="1">
    <location>
        <begin position="233"/>
        <end position="244"/>
    </location>
</feature>
<reference evidence="2 3" key="1">
    <citation type="submission" date="2019-02" db="EMBL/GenBank/DDBJ databases">
        <title>Halonotius sp. a new haloqrchaeon isolated from saline water.</title>
        <authorList>
            <person name="Duran-Viseras A."/>
            <person name="Sanchez-Porro C."/>
            <person name="Ventosa A."/>
        </authorList>
    </citation>
    <scope>NUCLEOTIDE SEQUENCE [LARGE SCALE GENOMIC DNA]</scope>
    <source>
        <strain evidence="2 3">F9-27</strain>
    </source>
</reference>
<keyword evidence="3" id="KW-1185">Reference proteome</keyword>
<accession>A0A544QSB0</accession>
<comment type="caution">
    <text evidence="2">The sequence shown here is derived from an EMBL/GenBank/DDBJ whole genome shotgun (WGS) entry which is preliminary data.</text>
</comment>
<feature type="compositionally biased region" description="Polar residues" evidence="1">
    <location>
        <begin position="245"/>
        <end position="254"/>
    </location>
</feature>
<name>A0A544QSB0_9EURY</name>
<organism evidence="2 3">
    <name type="scientific">Halonotius roseus</name>
    <dbReference type="NCBI Taxonomy" id="2511997"/>
    <lineage>
        <taxon>Archaea</taxon>
        <taxon>Methanobacteriati</taxon>
        <taxon>Methanobacteriota</taxon>
        <taxon>Stenosarchaea group</taxon>
        <taxon>Halobacteria</taxon>
        <taxon>Halobacteriales</taxon>
        <taxon>Haloferacaceae</taxon>
        <taxon>Halonotius</taxon>
    </lineage>
</organism>
<evidence type="ECO:0000313" key="2">
    <source>
        <dbReference type="EMBL" id="TQQ82334.1"/>
    </source>
</evidence>
<feature type="region of interest" description="Disordered" evidence="1">
    <location>
        <begin position="195"/>
        <end position="319"/>
    </location>
</feature>
<dbReference type="OrthoDB" id="170871at2157"/>
<sequence>MNRPTTLFGTALLAAAVVVLAVIAGGVTATAGPATTAAPQVAANDTTANATAPGAQLAGVVGVQQAEVDSDLDNRTFGLRVANVDSDEERAAIIAERQNTTRAQLASQTDRLAALREARANGTISNAEYRARVATVAAQAADTERDAAQLNRTARRLPDAVRERANINVSAIEQLRGDARTLGGPETAAIARSIGGTAARNPMAGGGRGPPMGTPGADRATPGSSMAGEAGERGGQAGARGPSGQGATNTSEQARTPGEAGRDRSATPTEPSERRGGGNSENAGGEPNDDNDDAGGSRSTDNAGNDGNSNNAGGNPNRP</sequence>
<feature type="compositionally biased region" description="Basic and acidic residues" evidence="1">
    <location>
        <begin position="260"/>
        <end position="276"/>
    </location>
</feature>
<dbReference type="AlphaFoldDB" id="A0A544QSB0"/>
<dbReference type="Proteomes" id="UP000315385">
    <property type="component" value="Unassembled WGS sequence"/>
</dbReference>
<dbReference type="EMBL" id="SESI01000001">
    <property type="protein sequence ID" value="TQQ82334.1"/>
    <property type="molecule type" value="Genomic_DNA"/>
</dbReference>